<dbReference type="Proteomes" id="UP000595349">
    <property type="component" value="Chromosome"/>
</dbReference>
<keyword evidence="6 10" id="KW-0407">Ion channel</keyword>
<dbReference type="GO" id="GO:0005886">
    <property type="term" value="C:plasma membrane"/>
    <property type="evidence" value="ECO:0007669"/>
    <property type="project" value="UniProtKB-SubCell"/>
</dbReference>
<evidence type="ECO:0000256" key="9">
    <source>
        <dbReference type="ARBA" id="ARBA00049940"/>
    </source>
</evidence>
<keyword evidence="2 10" id="KW-1003">Cell membrane</keyword>
<evidence type="ECO:0000256" key="8">
    <source>
        <dbReference type="ARBA" id="ARBA00035585"/>
    </source>
</evidence>
<keyword evidence="12" id="KW-1185">Reference proteome</keyword>
<evidence type="ECO:0000313" key="12">
    <source>
        <dbReference type="Proteomes" id="UP000595349"/>
    </source>
</evidence>
<gene>
    <name evidence="10" type="primary">fluC</name>
    <name evidence="10" type="synonym">crcB</name>
    <name evidence="11" type="ORF">HUG20_08995</name>
</gene>
<keyword evidence="5 10" id="KW-0472">Membrane</keyword>
<keyword evidence="4 10" id="KW-1133">Transmembrane helix</keyword>
<dbReference type="PANTHER" id="PTHR28259:SF1">
    <property type="entry name" value="FLUORIDE EXPORT PROTEIN 1-RELATED"/>
    <property type="match status" value="1"/>
</dbReference>
<dbReference type="HAMAP" id="MF_00454">
    <property type="entry name" value="FluC"/>
    <property type="match status" value="1"/>
</dbReference>
<feature type="binding site" evidence="10">
    <location>
        <position position="77"/>
    </location>
    <ligand>
        <name>Na(+)</name>
        <dbReference type="ChEBI" id="CHEBI:29101"/>
        <note>structural</note>
    </ligand>
</feature>
<keyword evidence="10" id="KW-0479">Metal-binding</keyword>
<comment type="subcellular location">
    <subcellularLocation>
        <location evidence="1 10">Cell membrane</location>
        <topology evidence="1 10">Multi-pass membrane protein</topology>
    </subcellularLocation>
</comment>
<dbReference type="RefSeq" id="WP_200090184.1">
    <property type="nucleotide sequence ID" value="NZ_CP054706.1"/>
</dbReference>
<dbReference type="AlphaFoldDB" id="A0A7T6ZAR0"/>
<dbReference type="GO" id="GO:0062054">
    <property type="term" value="F:fluoride channel activity"/>
    <property type="evidence" value="ECO:0007669"/>
    <property type="project" value="UniProtKB-UniRule"/>
</dbReference>
<proteinExistence type="inferred from homology"/>
<dbReference type="GO" id="GO:0046872">
    <property type="term" value="F:metal ion binding"/>
    <property type="evidence" value="ECO:0007669"/>
    <property type="project" value="UniProtKB-KW"/>
</dbReference>
<feature type="transmembrane region" description="Helical" evidence="10">
    <location>
        <begin position="72"/>
        <end position="93"/>
    </location>
</feature>
<evidence type="ECO:0000256" key="4">
    <source>
        <dbReference type="ARBA" id="ARBA00022989"/>
    </source>
</evidence>
<dbReference type="GO" id="GO:0140114">
    <property type="term" value="P:cellular detoxification of fluoride"/>
    <property type="evidence" value="ECO:0007669"/>
    <property type="project" value="UniProtKB-UniRule"/>
</dbReference>
<evidence type="ECO:0000256" key="5">
    <source>
        <dbReference type="ARBA" id="ARBA00023136"/>
    </source>
</evidence>
<dbReference type="InterPro" id="IPR003691">
    <property type="entry name" value="FluC"/>
</dbReference>
<evidence type="ECO:0000256" key="2">
    <source>
        <dbReference type="ARBA" id="ARBA00022475"/>
    </source>
</evidence>
<feature type="transmembrane region" description="Helical" evidence="10">
    <location>
        <begin position="99"/>
        <end position="121"/>
    </location>
</feature>
<evidence type="ECO:0000256" key="6">
    <source>
        <dbReference type="ARBA" id="ARBA00023303"/>
    </source>
</evidence>
<name>A0A7T6ZAR0_9BACI</name>
<keyword evidence="10" id="KW-0813">Transport</keyword>
<protein>
    <recommendedName>
        <fullName evidence="10">Fluoride-specific ion channel FluC</fullName>
    </recommendedName>
</protein>
<feature type="transmembrane region" description="Helical" evidence="10">
    <location>
        <begin position="39"/>
        <end position="60"/>
    </location>
</feature>
<evidence type="ECO:0000256" key="1">
    <source>
        <dbReference type="ARBA" id="ARBA00004651"/>
    </source>
</evidence>
<keyword evidence="3 10" id="KW-0812">Transmembrane</keyword>
<dbReference type="PANTHER" id="PTHR28259">
    <property type="entry name" value="FLUORIDE EXPORT PROTEIN 1-RELATED"/>
    <property type="match status" value="1"/>
</dbReference>
<evidence type="ECO:0000256" key="7">
    <source>
        <dbReference type="ARBA" id="ARBA00035120"/>
    </source>
</evidence>
<accession>A0A7T6ZAR0</accession>
<sequence>MYINMKWKMIFSIGVGGSLGTLCRYQFNMWTLFTAYPLGTLMENLLASFLLGGVTGWFFIRKGTDWLKAGVGVGFLGSFSTMSTLAADTVFLLRDDVNFSFVYLAISLFGGVGLALSGMMLGRSIGNVRNGESPPSNAE</sequence>
<comment type="similarity">
    <text evidence="7 10">Belongs to the fluoride channel Fluc/FEX (TC 1.A.43) family.</text>
</comment>
<dbReference type="KEGG" id="scib:HUG20_08995"/>
<keyword evidence="10" id="KW-0915">Sodium</keyword>
<organism evidence="11 12">
    <name type="scientific">Salicibibacter cibi</name>
    <dbReference type="NCBI Taxonomy" id="2743001"/>
    <lineage>
        <taxon>Bacteria</taxon>
        <taxon>Bacillati</taxon>
        <taxon>Bacillota</taxon>
        <taxon>Bacilli</taxon>
        <taxon>Bacillales</taxon>
        <taxon>Bacillaceae</taxon>
        <taxon>Salicibibacter</taxon>
    </lineage>
</organism>
<evidence type="ECO:0000256" key="10">
    <source>
        <dbReference type="HAMAP-Rule" id="MF_00454"/>
    </source>
</evidence>
<feature type="binding site" evidence="10">
    <location>
        <position position="80"/>
    </location>
    <ligand>
        <name>Na(+)</name>
        <dbReference type="ChEBI" id="CHEBI:29101"/>
        <note>structural</note>
    </ligand>
</feature>
<reference evidence="11 12" key="1">
    <citation type="submission" date="2020-06" db="EMBL/GenBank/DDBJ databases">
        <title>Genomic analysis of Salicibibacter sp. NKC21-4.</title>
        <authorList>
            <person name="Oh Y.J."/>
        </authorList>
    </citation>
    <scope>NUCLEOTIDE SEQUENCE [LARGE SCALE GENOMIC DNA]</scope>
    <source>
        <strain evidence="11 12">NKC21-4</strain>
    </source>
</reference>
<keyword evidence="10" id="KW-0406">Ion transport</keyword>
<comment type="activity regulation">
    <text evidence="10">Na(+) is not transported, but it plays an essential structural role and its presence is essential for fluoride channel function.</text>
</comment>
<comment type="catalytic activity">
    <reaction evidence="8">
        <text>fluoride(in) = fluoride(out)</text>
        <dbReference type="Rhea" id="RHEA:76159"/>
        <dbReference type="ChEBI" id="CHEBI:17051"/>
    </reaction>
    <physiologicalReaction direction="left-to-right" evidence="8">
        <dbReference type="Rhea" id="RHEA:76160"/>
    </physiologicalReaction>
</comment>
<evidence type="ECO:0000256" key="3">
    <source>
        <dbReference type="ARBA" id="ARBA00022692"/>
    </source>
</evidence>
<evidence type="ECO:0000313" key="11">
    <source>
        <dbReference type="EMBL" id="QQK80010.1"/>
    </source>
</evidence>
<dbReference type="EMBL" id="CP054706">
    <property type="protein sequence ID" value="QQK80010.1"/>
    <property type="molecule type" value="Genomic_DNA"/>
</dbReference>
<dbReference type="Pfam" id="PF02537">
    <property type="entry name" value="CRCB"/>
    <property type="match status" value="1"/>
</dbReference>
<comment type="function">
    <text evidence="9 10">Fluoride-specific ion channel. Important for reducing fluoride concentration in the cell, thus reducing its toxicity.</text>
</comment>